<dbReference type="RefSeq" id="WP_147140955.1">
    <property type="nucleotide sequence ID" value="NZ_BAABIJ010000003.1"/>
</dbReference>
<organism evidence="2 3">
    <name type="scientific">Stackebrandtia albiflava</name>
    <dbReference type="NCBI Taxonomy" id="406432"/>
    <lineage>
        <taxon>Bacteria</taxon>
        <taxon>Bacillati</taxon>
        <taxon>Actinomycetota</taxon>
        <taxon>Actinomycetes</taxon>
        <taxon>Glycomycetales</taxon>
        <taxon>Glycomycetaceae</taxon>
        <taxon>Stackebrandtia</taxon>
    </lineage>
</organism>
<feature type="transmembrane region" description="Helical" evidence="1">
    <location>
        <begin position="6"/>
        <end position="39"/>
    </location>
</feature>
<dbReference type="EMBL" id="VLLL01000007">
    <property type="protein sequence ID" value="TWJ10431.1"/>
    <property type="molecule type" value="Genomic_DNA"/>
</dbReference>
<keyword evidence="1" id="KW-1133">Transmembrane helix</keyword>
<protein>
    <recommendedName>
        <fullName evidence="4">Small integral membrane protein DUF2273</fullName>
    </recommendedName>
</protein>
<dbReference type="Proteomes" id="UP000321617">
    <property type="component" value="Unassembled WGS sequence"/>
</dbReference>
<gene>
    <name evidence="2" type="ORF">LX16_3847</name>
</gene>
<reference evidence="2 3" key="1">
    <citation type="journal article" date="2013" name="Stand. Genomic Sci.">
        <title>Genomic Encyclopedia of Type Strains, Phase I: The one thousand microbial genomes (KMG-I) project.</title>
        <authorList>
            <person name="Kyrpides N.C."/>
            <person name="Woyke T."/>
            <person name="Eisen J.A."/>
            <person name="Garrity G."/>
            <person name="Lilburn T.G."/>
            <person name="Beck B.J."/>
            <person name="Whitman W.B."/>
            <person name="Hugenholtz P."/>
            <person name="Klenk H.P."/>
        </authorList>
    </citation>
    <scope>NUCLEOTIDE SEQUENCE [LARGE SCALE GENOMIC DNA]</scope>
    <source>
        <strain evidence="2 3">DSM 45044</strain>
    </source>
</reference>
<dbReference type="AlphaFoldDB" id="A0A562UXR7"/>
<keyword evidence="1" id="KW-0812">Transmembrane</keyword>
<keyword evidence="1" id="KW-0472">Membrane</keyword>
<sequence length="65" mass="6892">MSWQQFGFLAGFLFVALWAVAGFGAALGALIVGGIGFYIGRVLDGHADIGDLVERFSTRSGVKTR</sequence>
<evidence type="ECO:0000313" key="2">
    <source>
        <dbReference type="EMBL" id="TWJ10431.1"/>
    </source>
</evidence>
<evidence type="ECO:0008006" key="4">
    <source>
        <dbReference type="Google" id="ProtNLM"/>
    </source>
</evidence>
<keyword evidence="3" id="KW-1185">Reference proteome</keyword>
<evidence type="ECO:0000256" key="1">
    <source>
        <dbReference type="SAM" id="Phobius"/>
    </source>
</evidence>
<comment type="caution">
    <text evidence="2">The sequence shown here is derived from an EMBL/GenBank/DDBJ whole genome shotgun (WGS) entry which is preliminary data.</text>
</comment>
<evidence type="ECO:0000313" key="3">
    <source>
        <dbReference type="Proteomes" id="UP000321617"/>
    </source>
</evidence>
<name>A0A562UXR7_9ACTN</name>
<accession>A0A562UXR7</accession>
<proteinExistence type="predicted"/>